<evidence type="ECO:0000313" key="3">
    <source>
        <dbReference type="Proteomes" id="UP000549882"/>
    </source>
</evidence>
<dbReference type="Gene3D" id="3.10.450.50">
    <property type="match status" value="1"/>
</dbReference>
<dbReference type="AlphaFoldDB" id="A0A7W8XXV0"/>
<gene>
    <name evidence="2" type="ORF">GGD50_006032</name>
</gene>
<feature type="domain" description="SnoaL-like" evidence="1">
    <location>
        <begin position="12"/>
        <end position="135"/>
    </location>
</feature>
<comment type="caution">
    <text evidence="2">The sequence shown here is derived from an EMBL/GenBank/DDBJ whole genome shotgun (WGS) entry which is preliminary data.</text>
</comment>
<dbReference type="EMBL" id="JACHBI010000019">
    <property type="protein sequence ID" value="MBB5577380.1"/>
    <property type="molecule type" value="Genomic_DNA"/>
</dbReference>
<accession>A0A7W8XXV0</accession>
<protein>
    <recommendedName>
        <fullName evidence="1">SnoaL-like domain-containing protein</fullName>
    </recommendedName>
</protein>
<dbReference type="Pfam" id="PF13577">
    <property type="entry name" value="SnoaL_4"/>
    <property type="match status" value="1"/>
</dbReference>
<dbReference type="InterPro" id="IPR032710">
    <property type="entry name" value="NTF2-like_dom_sf"/>
</dbReference>
<dbReference type="SUPFAM" id="SSF54427">
    <property type="entry name" value="NTF2-like"/>
    <property type="match status" value="1"/>
</dbReference>
<proteinExistence type="predicted"/>
<sequence length="155" mass="17675">MSAPHNNHGTADIADELAIRDLVARFSDACIRGDIEQFTETWMAEGRWLIGQPFEAKCEGIDSILSHLHFLRDGLIFFTQLVTHGVLDVKGDRATIRSPVWEMASGPADHFYNNLGLYHDVVVKTDGKWRFLERRYEYIWLSTDPFPGVAIPRQS</sequence>
<dbReference type="Proteomes" id="UP000549882">
    <property type="component" value="Unassembled WGS sequence"/>
</dbReference>
<evidence type="ECO:0000313" key="2">
    <source>
        <dbReference type="EMBL" id="MBB5577380.1"/>
    </source>
</evidence>
<evidence type="ECO:0000259" key="1">
    <source>
        <dbReference type="Pfam" id="PF13577"/>
    </source>
</evidence>
<reference evidence="2 3" key="1">
    <citation type="submission" date="2020-08" db="EMBL/GenBank/DDBJ databases">
        <title>Genomic Encyclopedia of Type Strains, Phase IV (KMG-V): Genome sequencing to study the core and pangenomes of soil and plant-associated prokaryotes.</title>
        <authorList>
            <person name="Whitman W."/>
        </authorList>
    </citation>
    <scope>NUCLEOTIDE SEQUENCE [LARGE SCALE GENOMIC DNA]</scope>
    <source>
        <strain evidence="2 3">SEMIA 4064</strain>
    </source>
</reference>
<organism evidence="2 3">
    <name type="scientific">Rhizobium paranaense</name>
    <dbReference type="NCBI Taxonomy" id="1650438"/>
    <lineage>
        <taxon>Bacteria</taxon>
        <taxon>Pseudomonadati</taxon>
        <taxon>Pseudomonadota</taxon>
        <taxon>Alphaproteobacteria</taxon>
        <taxon>Hyphomicrobiales</taxon>
        <taxon>Rhizobiaceae</taxon>
        <taxon>Rhizobium/Agrobacterium group</taxon>
        <taxon>Rhizobium</taxon>
    </lineage>
</organism>
<dbReference type="RefSeq" id="WP_183940716.1">
    <property type="nucleotide sequence ID" value="NZ_JACHBI010000019.1"/>
</dbReference>
<keyword evidence="3" id="KW-1185">Reference proteome</keyword>
<name>A0A7W8XXV0_9HYPH</name>
<dbReference type="InterPro" id="IPR037401">
    <property type="entry name" value="SnoaL-like"/>
</dbReference>